<protein>
    <submittedName>
        <fullName evidence="2">Alpha/beta hydrolase fold/Serine aminopeptidase, S33/Alpha/beta hydrolase family/Dienelactone hydrolase family, putative</fullName>
    </submittedName>
</protein>
<keyword evidence="3" id="KW-1185">Reference proteome</keyword>
<dbReference type="PANTHER" id="PTHR43433:SF7">
    <property type="entry name" value="ALPHA_BETA FOLD FAMILY, PUTATIVE-RELATED"/>
    <property type="match status" value="1"/>
</dbReference>
<proteinExistence type="predicted"/>
<dbReference type="SUPFAM" id="SSF53474">
    <property type="entry name" value="alpha/beta-Hydrolases"/>
    <property type="match status" value="1"/>
</dbReference>
<organism evidence="2 3">
    <name type="scientific">Angomonas deanei</name>
    <dbReference type="NCBI Taxonomy" id="59799"/>
    <lineage>
        <taxon>Eukaryota</taxon>
        <taxon>Discoba</taxon>
        <taxon>Euglenozoa</taxon>
        <taxon>Kinetoplastea</taxon>
        <taxon>Metakinetoplastina</taxon>
        <taxon>Trypanosomatida</taxon>
        <taxon>Trypanosomatidae</taxon>
        <taxon>Strigomonadinae</taxon>
        <taxon>Angomonas</taxon>
    </lineage>
</organism>
<dbReference type="OrthoDB" id="19657at2759"/>
<evidence type="ECO:0000259" key="1">
    <source>
        <dbReference type="Pfam" id="PF00561"/>
    </source>
</evidence>
<feature type="domain" description="AB hydrolase-1" evidence="1">
    <location>
        <begin position="45"/>
        <end position="333"/>
    </location>
</feature>
<dbReference type="InterPro" id="IPR050471">
    <property type="entry name" value="AB_hydrolase"/>
</dbReference>
<keyword evidence="2" id="KW-0378">Hydrolase</keyword>
<accession>A0A7G2CL58</accession>
<keyword evidence="2" id="KW-0645">Protease</keyword>
<dbReference type="PANTHER" id="PTHR43433">
    <property type="entry name" value="HYDROLASE, ALPHA/BETA FOLD FAMILY PROTEIN"/>
    <property type="match status" value="1"/>
</dbReference>
<name>A0A7G2CL58_9TRYP</name>
<dbReference type="EMBL" id="LR877162">
    <property type="protein sequence ID" value="CAD2220590.1"/>
    <property type="molecule type" value="Genomic_DNA"/>
</dbReference>
<dbReference type="VEuPathDB" id="TriTrypDB:ADEAN_000811200"/>
<sequence>MLSVEKNINFSKQLDTIVRLPIKCASTGREIDICYNDFGDKSDPCLLLIQGVGTSLLGYDYDSFIQHFLDQHIRVIRFDNRDVGKSTNFNEHNNNNLVSMLRLGLPQWASVGENPVYTLNDMANDCYGLLIALGVLDNATDDSKAKRVHIFGTSMGGMIAQQFCLNYPRCVASMTLHMTHAGIGDCFEPSLLSYLVFLRPPKSRSPEHLAENMLHIIDSLSQNYRYEKDEKGRVLKDSAYNKAVRDNTIQSVLKGYERNGEQCEVGLPRQAVAVMRAPPRLQALRETCGKYKIPVVVLHGGKDPLIPVRNGYQLAEAIPRARLMVYPEMGHDFPEDLSPSFAEQTILNVRAGELKHPSK</sequence>
<dbReference type="AlphaFoldDB" id="A0A7G2CL58"/>
<reference evidence="2 3" key="1">
    <citation type="submission" date="2020-08" db="EMBL/GenBank/DDBJ databases">
        <authorList>
            <person name="Newling K."/>
            <person name="Davey J."/>
            <person name="Forrester S."/>
        </authorList>
    </citation>
    <scope>NUCLEOTIDE SEQUENCE [LARGE SCALE GENOMIC DNA]</scope>
    <source>
        <strain evidence="3">Crithidia deanei Carvalho (ATCC PRA-265)</strain>
    </source>
</reference>
<dbReference type="InterPro" id="IPR000073">
    <property type="entry name" value="AB_hydrolase_1"/>
</dbReference>
<dbReference type="GO" id="GO:0004177">
    <property type="term" value="F:aminopeptidase activity"/>
    <property type="evidence" value="ECO:0007669"/>
    <property type="project" value="UniProtKB-KW"/>
</dbReference>
<dbReference type="InterPro" id="IPR029058">
    <property type="entry name" value="AB_hydrolase_fold"/>
</dbReference>
<gene>
    <name evidence="2" type="ORF">ADEAN_000811200</name>
</gene>
<dbReference type="Pfam" id="PF00561">
    <property type="entry name" value="Abhydrolase_1"/>
    <property type="match status" value="1"/>
</dbReference>
<evidence type="ECO:0000313" key="2">
    <source>
        <dbReference type="EMBL" id="CAD2220590.1"/>
    </source>
</evidence>
<keyword evidence="2" id="KW-0031">Aminopeptidase</keyword>
<dbReference type="Gene3D" id="3.40.50.1820">
    <property type="entry name" value="alpha/beta hydrolase"/>
    <property type="match status" value="1"/>
</dbReference>
<evidence type="ECO:0000313" key="3">
    <source>
        <dbReference type="Proteomes" id="UP000515908"/>
    </source>
</evidence>
<dbReference type="Proteomes" id="UP000515908">
    <property type="component" value="Chromosome 18"/>
</dbReference>